<gene>
    <name evidence="2" type="ORF">I41_20890</name>
</gene>
<name>A0A517TX06_9BACT</name>
<evidence type="ECO:0008006" key="4">
    <source>
        <dbReference type="Google" id="ProtNLM"/>
    </source>
</evidence>
<proteinExistence type="predicted"/>
<accession>A0A517TX06</accession>
<dbReference type="AlphaFoldDB" id="A0A517TX06"/>
<keyword evidence="3" id="KW-1185">Reference proteome</keyword>
<protein>
    <recommendedName>
        <fullName evidence="4">DUF304 domain-containing protein</fullName>
    </recommendedName>
</protein>
<keyword evidence="1" id="KW-1133">Transmembrane helix</keyword>
<dbReference type="Proteomes" id="UP000317909">
    <property type="component" value="Chromosome"/>
</dbReference>
<dbReference type="EMBL" id="CP036339">
    <property type="protein sequence ID" value="QDT72904.1"/>
    <property type="molecule type" value="Genomic_DNA"/>
</dbReference>
<organism evidence="2 3">
    <name type="scientific">Lacipirellula limnantheis</name>
    <dbReference type="NCBI Taxonomy" id="2528024"/>
    <lineage>
        <taxon>Bacteria</taxon>
        <taxon>Pseudomonadati</taxon>
        <taxon>Planctomycetota</taxon>
        <taxon>Planctomycetia</taxon>
        <taxon>Pirellulales</taxon>
        <taxon>Lacipirellulaceae</taxon>
        <taxon>Lacipirellula</taxon>
    </lineage>
</organism>
<evidence type="ECO:0000313" key="3">
    <source>
        <dbReference type="Proteomes" id="UP000317909"/>
    </source>
</evidence>
<dbReference type="KEGG" id="llh:I41_20890"/>
<keyword evidence="1" id="KW-0812">Transmembrane</keyword>
<reference evidence="2 3" key="1">
    <citation type="submission" date="2019-02" db="EMBL/GenBank/DDBJ databases">
        <title>Deep-cultivation of Planctomycetes and their phenomic and genomic characterization uncovers novel biology.</title>
        <authorList>
            <person name="Wiegand S."/>
            <person name="Jogler M."/>
            <person name="Boedeker C."/>
            <person name="Pinto D."/>
            <person name="Vollmers J."/>
            <person name="Rivas-Marin E."/>
            <person name="Kohn T."/>
            <person name="Peeters S.H."/>
            <person name="Heuer A."/>
            <person name="Rast P."/>
            <person name="Oberbeckmann S."/>
            <person name="Bunk B."/>
            <person name="Jeske O."/>
            <person name="Meyerdierks A."/>
            <person name="Storesund J.E."/>
            <person name="Kallscheuer N."/>
            <person name="Luecker S."/>
            <person name="Lage O.M."/>
            <person name="Pohl T."/>
            <person name="Merkel B.J."/>
            <person name="Hornburger P."/>
            <person name="Mueller R.-W."/>
            <person name="Bruemmer F."/>
            <person name="Labrenz M."/>
            <person name="Spormann A.M."/>
            <person name="Op den Camp H."/>
            <person name="Overmann J."/>
            <person name="Amann R."/>
            <person name="Jetten M.S.M."/>
            <person name="Mascher T."/>
            <person name="Medema M.H."/>
            <person name="Devos D.P."/>
            <person name="Kaster A.-K."/>
            <person name="Ovreas L."/>
            <person name="Rohde M."/>
            <person name="Galperin M.Y."/>
            <person name="Jogler C."/>
        </authorList>
    </citation>
    <scope>NUCLEOTIDE SEQUENCE [LARGE SCALE GENOMIC DNA]</scope>
    <source>
        <strain evidence="2 3">I41</strain>
    </source>
</reference>
<evidence type="ECO:0000256" key="1">
    <source>
        <dbReference type="SAM" id="Phobius"/>
    </source>
</evidence>
<sequence>MTTAIAGVAPATEREVTIMSVWPTLGATAYGRWWGRRFENQIGITILGIPLTIGRLMALVSIPFILPLYFHMLIPKLPLVVFGIPNPACRRYRLTNKRVIVEQPFGGGEQQAVSLDRFDSVTLEVLPGQAWYPAGDLVFRNGQIETLRLSGVPHPEPFRQTCLKARQGFAGVQQARAMGFAG</sequence>
<keyword evidence="1" id="KW-0472">Membrane</keyword>
<dbReference type="OrthoDB" id="268353at2"/>
<feature type="transmembrane region" description="Helical" evidence="1">
    <location>
        <begin position="42"/>
        <end position="62"/>
    </location>
</feature>
<evidence type="ECO:0000313" key="2">
    <source>
        <dbReference type="EMBL" id="QDT72904.1"/>
    </source>
</evidence>